<dbReference type="PANTHER" id="PTHR44029">
    <property type="entry name" value="DNAJ HOMOLOG SUBFAMILY C MEMBER 21"/>
    <property type="match status" value="1"/>
</dbReference>
<dbReference type="SMART" id="SM00271">
    <property type="entry name" value="DnaJ"/>
    <property type="match status" value="1"/>
</dbReference>
<dbReference type="PROSITE" id="PS50076">
    <property type="entry name" value="DNAJ_2"/>
    <property type="match status" value="1"/>
</dbReference>
<proteinExistence type="predicted"/>
<evidence type="ECO:0000313" key="3">
    <source>
        <dbReference type="EMBL" id="PCH45092.1"/>
    </source>
</evidence>
<dbReference type="Pfam" id="PF21884">
    <property type="entry name" value="ZUO1-like_ZHD"/>
    <property type="match status" value="1"/>
</dbReference>
<accession>A0A2H3JSH1</accession>
<dbReference type="InterPro" id="IPR054076">
    <property type="entry name" value="ZUO1-like_ZHD"/>
</dbReference>
<dbReference type="Proteomes" id="UP000218811">
    <property type="component" value="Unassembled WGS sequence"/>
</dbReference>
<feature type="domain" description="J" evidence="2">
    <location>
        <begin position="77"/>
        <end position="143"/>
    </location>
</feature>
<dbReference type="PRINTS" id="PR00625">
    <property type="entry name" value="JDOMAIN"/>
</dbReference>
<dbReference type="InterPro" id="IPR018253">
    <property type="entry name" value="DnaJ_domain_CS"/>
</dbReference>
<evidence type="ECO:0000259" key="2">
    <source>
        <dbReference type="PROSITE" id="PS50076"/>
    </source>
</evidence>
<dbReference type="OrthoDB" id="5894at2759"/>
<evidence type="ECO:0000313" key="4">
    <source>
        <dbReference type="Proteomes" id="UP000218811"/>
    </source>
</evidence>
<dbReference type="SUPFAM" id="SSF46565">
    <property type="entry name" value="Chaperone J-domain"/>
    <property type="match status" value="1"/>
</dbReference>
<dbReference type="CDD" id="cd06257">
    <property type="entry name" value="DnaJ"/>
    <property type="match status" value="1"/>
</dbReference>
<protein>
    <submittedName>
        <fullName evidence="3">DnaJ-domain-containing protein</fullName>
    </submittedName>
</protein>
<dbReference type="InterPro" id="IPR051964">
    <property type="entry name" value="Chaperone_stress_response"/>
</dbReference>
<gene>
    <name evidence="3" type="ORF">WOLCODRAFT_145325</name>
</gene>
<dbReference type="InterPro" id="IPR001623">
    <property type="entry name" value="DnaJ_domain"/>
</dbReference>
<organism evidence="3 4">
    <name type="scientific">Wolfiporia cocos (strain MD-104)</name>
    <name type="common">Brown rot fungus</name>
    <dbReference type="NCBI Taxonomy" id="742152"/>
    <lineage>
        <taxon>Eukaryota</taxon>
        <taxon>Fungi</taxon>
        <taxon>Dikarya</taxon>
        <taxon>Basidiomycota</taxon>
        <taxon>Agaricomycotina</taxon>
        <taxon>Agaricomycetes</taxon>
        <taxon>Polyporales</taxon>
        <taxon>Phaeolaceae</taxon>
        <taxon>Wolfiporia</taxon>
    </lineage>
</organism>
<evidence type="ECO:0000256" key="1">
    <source>
        <dbReference type="SAM" id="MobiDB-lite"/>
    </source>
</evidence>
<keyword evidence="4" id="KW-1185">Reference proteome</keyword>
<name>A0A2H3JSH1_WOLCO</name>
<dbReference type="PROSITE" id="PS00636">
    <property type="entry name" value="DNAJ_1"/>
    <property type="match status" value="1"/>
</dbReference>
<reference evidence="3 4" key="1">
    <citation type="journal article" date="2012" name="Science">
        <title>The Paleozoic origin of enzymatic lignin decomposition reconstructed from 31 fungal genomes.</title>
        <authorList>
            <person name="Floudas D."/>
            <person name="Binder M."/>
            <person name="Riley R."/>
            <person name="Barry K."/>
            <person name="Blanchette R.A."/>
            <person name="Henrissat B."/>
            <person name="Martinez A.T."/>
            <person name="Otillar R."/>
            <person name="Spatafora J.W."/>
            <person name="Yadav J.S."/>
            <person name="Aerts A."/>
            <person name="Benoit I."/>
            <person name="Boyd A."/>
            <person name="Carlson A."/>
            <person name="Copeland A."/>
            <person name="Coutinho P.M."/>
            <person name="de Vries R.P."/>
            <person name="Ferreira P."/>
            <person name="Findley K."/>
            <person name="Foster B."/>
            <person name="Gaskell J."/>
            <person name="Glotzer D."/>
            <person name="Gorecki P."/>
            <person name="Heitman J."/>
            <person name="Hesse C."/>
            <person name="Hori C."/>
            <person name="Igarashi K."/>
            <person name="Jurgens J.A."/>
            <person name="Kallen N."/>
            <person name="Kersten P."/>
            <person name="Kohler A."/>
            <person name="Kuees U."/>
            <person name="Kumar T.K.A."/>
            <person name="Kuo A."/>
            <person name="LaButti K."/>
            <person name="Larrondo L.F."/>
            <person name="Lindquist E."/>
            <person name="Ling A."/>
            <person name="Lombard V."/>
            <person name="Lucas S."/>
            <person name="Lundell T."/>
            <person name="Martin R."/>
            <person name="McLaughlin D.J."/>
            <person name="Morgenstern I."/>
            <person name="Morin E."/>
            <person name="Murat C."/>
            <person name="Nagy L.G."/>
            <person name="Nolan M."/>
            <person name="Ohm R.A."/>
            <person name="Patyshakuliyeva A."/>
            <person name="Rokas A."/>
            <person name="Ruiz-Duenas F.J."/>
            <person name="Sabat G."/>
            <person name="Salamov A."/>
            <person name="Samejima M."/>
            <person name="Schmutz J."/>
            <person name="Slot J.C."/>
            <person name="St John F."/>
            <person name="Stenlid J."/>
            <person name="Sun H."/>
            <person name="Sun S."/>
            <person name="Syed K."/>
            <person name="Tsang A."/>
            <person name="Wiebenga A."/>
            <person name="Young D."/>
            <person name="Pisabarro A."/>
            <person name="Eastwood D.C."/>
            <person name="Martin F."/>
            <person name="Cullen D."/>
            <person name="Grigoriev I.V."/>
            <person name="Hibbett D.S."/>
        </authorList>
    </citation>
    <scope>NUCLEOTIDE SEQUENCE [LARGE SCALE GENOMIC DNA]</scope>
    <source>
        <strain evidence="3 4">MD-104</strain>
    </source>
</reference>
<feature type="region of interest" description="Disordered" evidence="1">
    <location>
        <begin position="467"/>
        <end position="500"/>
    </location>
</feature>
<feature type="region of interest" description="Disordered" evidence="1">
    <location>
        <begin position="170"/>
        <end position="192"/>
    </location>
</feature>
<dbReference type="PANTHER" id="PTHR44029:SF1">
    <property type="entry name" value="DNAJ HOMOLOG SUBFAMILY C MEMBER 21"/>
    <property type="match status" value="1"/>
</dbReference>
<dbReference type="EMBL" id="KB468168">
    <property type="protein sequence ID" value="PCH45092.1"/>
    <property type="molecule type" value="Genomic_DNA"/>
</dbReference>
<feature type="region of interest" description="Disordered" evidence="1">
    <location>
        <begin position="300"/>
        <end position="319"/>
    </location>
</feature>
<sequence>MITTFRHGVASRFFANYSVKACKSLIFPSFGNSDMDPQKHQLPPHSSRPYTLSQIMGIIASATRETADQDERFASGDHYIVLGVSENATENEIKTAFRKLALQHHPDKNVDDVENANRRFVVVQEAYETLSDNEKRHLYDIERVSRVPHIPQEPEEPTGTMPGFFCAYSEQGSTRPRPSAARPSYKQPYTEQGPWSSFQFTRSDDSLTIEDILHFHLVLSPELIFSDGGFFDIYGEIFALIAQNEPRMDCAPAFGTFKTPWKSYRHTRDTSEDSSASAFYSFWMNFQTTRDFAESIAPAVPSTGSRSARRRAQRMTDGAKRKMAAEYSRAVRELGLSLLCMLRGEHMGASPEVKVMCYAPSLSDTQDMTKCAFSGKTNAVAVNAQIVEQMHFEIPTADRSDRLNPWRHDVRVHLFERIESKLLTPIVAKMSQWLQLDYWQSSRDYDRRSSDAFTWWLQMPAMFRNADNAAGRKPNSTGHVTQRQEVEERSRASVTAQSRRPTPRVLARYCVQGKLQAAYPTYFNTTYRTKSGLRSESLPQQISMISSKTFRAAKGNFLSYMDNIAAQNSMENNIRIEVTHCLRQCLYTRFGSVLYAYNIWPINPHNTFENATSDENE</sequence>
<dbReference type="Gene3D" id="1.10.287.110">
    <property type="entry name" value="DnaJ domain"/>
    <property type="match status" value="1"/>
</dbReference>
<feature type="compositionally biased region" description="Basic and acidic residues" evidence="1">
    <location>
        <begin position="482"/>
        <end position="491"/>
    </location>
</feature>
<dbReference type="AlphaFoldDB" id="A0A2H3JSH1"/>
<dbReference type="InterPro" id="IPR036869">
    <property type="entry name" value="J_dom_sf"/>
</dbReference>
<dbReference type="GO" id="GO:0005737">
    <property type="term" value="C:cytoplasm"/>
    <property type="evidence" value="ECO:0007669"/>
    <property type="project" value="TreeGrafter"/>
</dbReference>
<dbReference type="Pfam" id="PF00226">
    <property type="entry name" value="DnaJ"/>
    <property type="match status" value="1"/>
</dbReference>
<dbReference type="STRING" id="742152.A0A2H3JSH1"/>